<comment type="caution">
    <text evidence="2">The sequence shown here is derived from an EMBL/GenBank/DDBJ whole genome shotgun (WGS) entry which is preliminary data.</text>
</comment>
<evidence type="ECO:0000313" key="3">
    <source>
        <dbReference type="Proteomes" id="UP001599542"/>
    </source>
</evidence>
<dbReference type="Proteomes" id="UP001599542">
    <property type="component" value="Unassembled WGS sequence"/>
</dbReference>
<name>A0ABW6GP61_9ACTN</name>
<evidence type="ECO:0000313" key="2">
    <source>
        <dbReference type="EMBL" id="MFE1354540.1"/>
    </source>
</evidence>
<accession>A0ABW6GP61</accession>
<reference evidence="2 3" key="1">
    <citation type="submission" date="2024-09" db="EMBL/GenBank/DDBJ databases">
        <title>The Natural Products Discovery Center: Release of the First 8490 Sequenced Strains for Exploring Actinobacteria Biosynthetic Diversity.</title>
        <authorList>
            <person name="Kalkreuter E."/>
            <person name="Kautsar S.A."/>
            <person name="Yang D."/>
            <person name="Bader C.D."/>
            <person name="Teijaro C.N."/>
            <person name="Fluegel L."/>
            <person name="Davis C.M."/>
            <person name="Simpson J.R."/>
            <person name="Lauterbach L."/>
            <person name="Steele A.D."/>
            <person name="Gui C."/>
            <person name="Meng S."/>
            <person name="Li G."/>
            <person name="Viehrig K."/>
            <person name="Ye F."/>
            <person name="Su P."/>
            <person name="Kiefer A.F."/>
            <person name="Nichols A."/>
            <person name="Cepeda A.J."/>
            <person name="Yan W."/>
            <person name="Fan B."/>
            <person name="Jiang Y."/>
            <person name="Adhikari A."/>
            <person name="Zheng C.-J."/>
            <person name="Schuster L."/>
            <person name="Cowan T.M."/>
            <person name="Smanski M.J."/>
            <person name="Chevrette M.G."/>
            <person name="De Carvalho L.P.S."/>
            <person name="Shen B."/>
        </authorList>
    </citation>
    <scope>NUCLEOTIDE SEQUENCE [LARGE SCALE GENOMIC DNA]</scope>
    <source>
        <strain evidence="2 3">NPDC058753</strain>
    </source>
</reference>
<evidence type="ECO:0000256" key="1">
    <source>
        <dbReference type="SAM" id="MobiDB-lite"/>
    </source>
</evidence>
<organism evidence="2 3">
    <name type="scientific">Kitasatospora phosalacinea</name>
    <dbReference type="NCBI Taxonomy" id="2065"/>
    <lineage>
        <taxon>Bacteria</taxon>
        <taxon>Bacillati</taxon>
        <taxon>Actinomycetota</taxon>
        <taxon>Actinomycetes</taxon>
        <taxon>Kitasatosporales</taxon>
        <taxon>Streptomycetaceae</taxon>
        <taxon>Kitasatospora</taxon>
    </lineage>
</organism>
<sequence length="141" mass="14991">MENEIDRADEGWDVRSMRGVGIGELVVGDALRLHAGSNRIEVHCPAELTTDHETVPVHAATRTNLDRLPQLLDQVLSEVRAADAGSLRVRFANGWRLDVPVSSGAFGWVVGLRSGCSVSSLPGGGVRTTDRPGARGAVTNP</sequence>
<dbReference type="Pfam" id="PF19686">
    <property type="entry name" value="DUF6188"/>
    <property type="match status" value="1"/>
</dbReference>
<dbReference type="EMBL" id="JBHYPX010000045">
    <property type="protein sequence ID" value="MFE1354540.1"/>
    <property type="molecule type" value="Genomic_DNA"/>
</dbReference>
<dbReference type="InterPro" id="IPR046179">
    <property type="entry name" value="DUF6188"/>
</dbReference>
<proteinExistence type="predicted"/>
<keyword evidence="3" id="KW-1185">Reference proteome</keyword>
<dbReference type="RefSeq" id="WP_380318367.1">
    <property type="nucleotide sequence ID" value="NZ_JBHYPW010000006.1"/>
</dbReference>
<protein>
    <submittedName>
        <fullName evidence="2">DUF6188 family protein</fullName>
    </submittedName>
</protein>
<gene>
    <name evidence="2" type="ORF">ACFW6T_21365</name>
</gene>
<feature type="region of interest" description="Disordered" evidence="1">
    <location>
        <begin position="121"/>
        <end position="141"/>
    </location>
</feature>